<dbReference type="Gene3D" id="3.30.470.20">
    <property type="entry name" value="ATP-grasp fold, B domain"/>
    <property type="match status" value="1"/>
</dbReference>
<dbReference type="SUPFAM" id="SSF56059">
    <property type="entry name" value="Glutathione synthetase ATP-binding domain-like"/>
    <property type="match status" value="1"/>
</dbReference>
<sequence length="247" mass="27537">MKPAYEYCISFANDPQVILNEYIKGQEFSTEGLMVDGRFYMTGISERAFHYEKYKPLFVEIGDVMPTLLEASEVQACADLTHKAAIELGITNGIVKGDLIRGEDDGEFRVLELTPRLGGPRFGTEMIPLSNGTNILKAAIQQALGEKIDMELLRPKYHLGMVNRTIFAKPGRLKFISGLEAIKELPGYYDFKWWKAKSPKIGDVISAPQSMSDGPGYVIVTGSDRDEAIANADRIEAMIIFETEEEV</sequence>
<dbReference type="PANTHER" id="PTHR43585:SF2">
    <property type="entry name" value="ATP-GRASP ENZYME FSQD"/>
    <property type="match status" value="1"/>
</dbReference>
<dbReference type="EMBL" id="CP090978">
    <property type="protein sequence ID" value="UJF35533.1"/>
    <property type="molecule type" value="Genomic_DNA"/>
</dbReference>
<dbReference type="InterPro" id="IPR040570">
    <property type="entry name" value="LAL_C2"/>
</dbReference>
<proteinExistence type="predicted"/>
<keyword evidence="7" id="KW-1185">Reference proteome</keyword>
<dbReference type="PANTHER" id="PTHR43585">
    <property type="entry name" value="FUMIPYRROLE BIOSYNTHESIS PROTEIN C"/>
    <property type="match status" value="1"/>
</dbReference>
<evidence type="ECO:0000256" key="4">
    <source>
        <dbReference type="PROSITE-ProRule" id="PRU00409"/>
    </source>
</evidence>
<evidence type="ECO:0000256" key="2">
    <source>
        <dbReference type="ARBA" id="ARBA00022741"/>
    </source>
</evidence>
<dbReference type="RefSeq" id="WP_235122094.1">
    <property type="nucleotide sequence ID" value="NZ_CP090978.1"/>
</dbReference>
<accession>A0ABY3SPZ7</accession>
<evidence type="ECO:0000313" key="6">
    <source>
        <dbReference type="EMBL" id="UJF35533.1"/>
    </source>
</evidence>
<evidence type="ECO:0000259" key="5">
    <source>
        <dbReference type="PROSITE" id="PS50975"/>
    </source>
</evidence>
<evidence type="ECO:0000256" key="1">
    <source>
        <dbReference type="ARBA" id="ARBA00022598"/>
    </source>
</evidence>
<gene>
    <name evidence="6" type="ORF">L0M14_10775</name>
</gene>
<keyword evidence="1" id="KW-0436">Ligase</keyword>
<feature type="domain" description="ATP-grasp" evidence="5">
    <location>
        <begin position="79"/>
        <end position="144"/>
    </location>
</feature>
<evidence type="ECO:0000256" key="3">
    <source>
        <dbReference type="ARBA" id="ARBA00022840"/>
    </source>
</evidence>
<reference evidence="6 7" key="1">
    <citation type="journal article" date="2024" name="Int. J. Syst. Evol. Microbiol.">
        <title>Paenibacillus hexagrammi sp. nov., a novel bacterium isolated from the gut content of Hexagrammos agrammus.</title>
        <authorList>
            <person name="Jung H.K."/>
            <person name="Kim D.G."/>
            <person name="Zin H."/>
            <person name="Park J."/>
            <person name="Jung H."/>
            <person name="Kim Y.O."/>
            <person name="Kong H.J."/>
            <person name="Kim J.W."/>
            <person name="Kim Y.S."/>
        </authorList>
    </citation>
    <scope>NUCLEOTIDE SEQUENCE [LARGE SCALE GENOMIC DNA]</scope>
    <source>
        <strain evidence="6 7">YPD9-1</strain>
    </source>
</reference>
<dbReference type="PROSITE" id="PS50975">
    <property type="entry name" value="ATP_GRASP"/>
    <property type="match status" value="1"/>
</dbReference>
<evidence type="ECO:0000313" key="7">
    <source>
        <dbReference type="Proteomes" id="UP001649230"/>
    </source>
</evidence>
<dbReference type="InterPro" id="IPR011761">
    <property type="entry name" value="ATP-grasp"/>
</dbReference>
<keyword evidence="3 4" id="KW-0067">ATP-binding</keyword>
<organism evidence="6 7">
    <name type="scientific">Paenibacillus hexagrammi</name>
    <dbReference type="NCBI Taxonomy" id="2908839"/>
    <lineage>
        <taxon>Bacteria</taxon>
        <taxon>Bacillati</taxon>
        <taxon>Bacillota</taxon>
        <taxon>Bacilli</taxon>
        <taxon>Bacillales</taxon>
        <taxon>Paenibacillaceae</taxon>
        <taxon>Paenibacillus</taxon>
    </lineage>
</organism>
<dbReference type="Proteomes" id="UP001649230">
    <property type="component" value="Chromosome"/>
</dbReference>
<keyword evidence="2 4" id="KW-0547">Nucleotide-binding</keyword>
<protein>
    <recommendedName>
        <fullName evidence="5">ATP-grasp domain-containing protein</fullName>
    </recommendedName>
</protein>
<name>A0ABY3SPZ7_9BACL</name>
<dbReference type="InterPro" id="IPR052032">
    <property type="entry name" value="ATP-dep_AA_Ligase"/>
</dbReference>
<dbReference type="Pfam" id="PF18603">
    <property type="entry name" value="LAL_C2"/>
    <property type="match status" value="1"/>
</dbReference>